<keyword evidence="2" id="KW-0812">Transmembrane</keyword>
<keyword evidence="4" id="KW-1185">Reference proteome</keyword>
<evidence type="ECO:0000313" key="3">
    <source>
        <dbReference type="EMBL" id="UUY04197.1"/>
    </source>
</evidence>
<evidence type="ECO:0000256" key="1">
    <source>
        <dbReference type="SAM" id="MobiDB-lite"/>
    </source>
</evidence>
<evidence type="ECO:0000313" key="4">
    <source>
        <dbReference type="Proteomes" id="UP001058860"/>
    </source>
</evidence>
<feature type="transmembrane region" description="Helical" evidence="2">
    <location>
        <begin position="286"/>
        <end position="307"/>
    </location>
</feature>
<feature type="transmembrane region" description="Helical" evidence="2">
    <location>
        <begin position="339"/>
        <end position="358"/>
    </location>
</feature>
<proteinExistence type="predicted"/>
<sequence length="625" mass="64508">MSSFLSSILAADAPAGGAAMDQVVIATLGASVATAVLLWVGLRYRAGHMGWLRSIAGFSERTSGMPSWAAVPAGLGSGALIVALFGMYWDISLHIDKGRDEGPLANPAHYFILIGLYGVLAAGFLSLAMADGRRESRASVRIAHGWNVPLGGLLMVACGAYALLGFPLDDLWHRMFGQDVTLWGPTHLMLIGGAVMGLIGLCVLISEGLRAPAGEEAPNALAPIIQRTRAIGLMGGLLVGLATFQAEFDWGVPQFNLLLEPVLLAASAGIGLVCARLYIGPGGAIAATLIFLILRGALALAIGPVLGQTPPDFALYLPSAILVELVFLAAPAALRAKPYVVGALAGFAVGTVGTLAEYGWSQVWMPIPWPSGMLAEALLVGTIAGVAGGVVGAFMGGCLNPQIGLAAMRPGRILAPAATAVIIGLFGVLLATGAQGGVTGTVTLRDIEAGPDRTVAATVRVTPDSAADDVRWLTYTAWQGDGFVINHLRRVSDGVYETTEPVPAGGDWKAMVRLHQGDSLLAMPVHMPEDRAIPAPEIPATAAFTRPFVADKLVLQREAKTDVAPWLWTAAGLVVLLLTLLQLGALGWGLLRLSSTATPPDAPGGAPVGAAAPRTAARPGRVAPV</sequence>
<dbReference type="RefSeq" id="WP_353864688.1">
    <property type="nucleotide sequence ID" value="NZ_CP088295.1"/>
</dbReference>
<evidence type="ECO:0000256" key="2">
    <source>
        <dbReference type="SAM" id="Phobius"/>
    </source>
</evidence>
<feature type="transmembrane region" description="Helical" evidence="2">
    <location>
        <begin position="188"/>
        <end position="209"/>
    </location>
</feature>
<keyword evidence="2" id="KW-1133">Transmembrane helix</keyword>
<name>A0ABY5PI09_9ACTN</name>
<organism evidence="3 4">
    <name type="scientific">Svornostia abyssi</name>
    <dbReference type="NCBI Taxonomy" id="2898438"/>
    <lineage>
        <taxon>Bacteria</taxon>
        <taxon>Bacillati</taxon>
        <taxon>Actinomycetota</taxon>
        <taxon>Thermoleophilia</taxon>
        <taxon>Solirubrobacterales</taxon>
        <taxon>Baekduiaceae</taxon>
        <taxon>Svornostia</taxon>
    </lineage>
</organism>
<feature type="transmembrane region" description="Helical" evidence="2">
    <location>
        <begin position="67"/>
        <end position="89"/>
    </location>
</feature>
<dbReference type="Proteomes" id="UP001058860">
    <property type="component" value="Chromosome"/>
</dbReference>
<dbReference type="EMBL" id="CP088295">
    <property type="protein sequence ID" value="UUY04197.1"/>
    <property type="molecule type" value="Genomic_DNA"/>
</dbReference>
<feature type="transmembrane region" description="Helical" evidence="2">
    <location>
        <begin position="413"/>
        <end position="434"/>
    </location>
</feature>
<keyword evidence="2" id="KW-0472">Membrane</keyword>
<feature type="transmembrane region" description="Helical" evidence="2">
    <location>
        <begin position="258"/>
        <end position="279"/>
    </location>
</feature>
<feature type="transmembrane region" description="Helical" evidence="2">
    <location>
        <begin position="230"/>
        <end position="246"/>
    </location>
</feature>
<feature type="transmembrane region" description="Helical" evidence="2">
    <location>
        <begin position="313"/>
        <end position="332"/>
    </location>
</feature>
<feature type="transmembrane region" description="Helical" evidence="2">
    <location>
        <begin position="378"/>
        <end position="401"/>
    </location>
</feature>
<reference evidence="4" key="1">
    <citation type="submission" date="2021-11" db="EMBL/GenBank/DDBJ databases">
        <title>Cultivation dependent microbiological survey of springs from the worlds oldest radium mine currently devoted to the extraction of radon-saturated water.</title>
        <authorList>
            <person name="Kapinusova G."/>
            <person name="Smrhova T."/>
            <person name="Strejcek M."/>
            <person name="Suman J."/>
            <person name="Jani K."/>
            <person name="Pajer P."/>
            <person name="Uhlik O."/>
        </authorList>
    </citation>
    <scope>NUCLEOTIDE SEQUENCE [LARGE SCALE GENOMIC DNA]</scope>
    <source>
        <strain evidence="4">J379</strain>
    </source>
</reference>
<feature type="transmembrane region" description="Helical" evidence="2">
    <location>
        <begin position="150"/>
        <end position="168"/>
    </location>
</feature>
<feature type="region of interest" description="Disordered" evidence="1">
    <location>
        <begin position="599"/>
        <end position="625"/>
    </location>
</feature>
<feature type="transmembrane region" description="Helical" evidence="2">
    <location>
        <begin position="566"/>
        <end position="591"/>
    </location>
</feature>
<accession>A0ABY5PI09</accession>
<feature type="transmembrane region" description="Helical" evidence="2">
    <location>
        <begin position="25"/>
        <end position="46"/>
    </location>
</feature>
<feature type="transmembrane region" description="Helical" evidence="2">
    <location>
        <begin position="109"/>
        <end position="130"/>
    </location>
</feature>
<protein>
    <submittedName>
        <fullName evidence="3">Uncharacterized protein</fullName>
    </submittedName>
</protein>
<gene>
    <name evidence="3" type="ORF">LRS13_01315</name>
</gene>